<proteinExistence type="predicted"/>
<protein>
    <submittedName>
        <fullName evidence="1">Uncharacterized protein</fullName>
    </submittedName>
</protein>
<dbReference type="AlphaFoldDB" id="A0A6H1ZU17"/>
<accession>A0A6H1ZU17</accession>
<reference evidence="1" key="1">
    <citation type="submission" date="2020-03" db="EMBL/GenBank/DDBJ databases">
        <title>The deep terrestrial virosphere.</title>
        <authorList>
            <person name="Holmfeldt K."/>
            <person name="Nilsson E."/>
            <person name="Simone D."/>
            <person name="Lopez-Fernandez M."/>
            <person name="Wu X."/>
            <person name="de Brujin I."/>
            <person name="Lundin D."/>
            <person name="Andersson A."/>
            <person name="Bertilsson S."/>
            <person name="Dopson M."/>
        </authorList>
    </citation>
    <scope>NUCLEOTIDE SEQUENCE</scope>
    <source>
        <strain evidence="1">TM448A01863</strain>
    </source>
</reference>
<name>A0A6H1ZU17_9ZZZZ</name>
<sequence length="209" mass="23025">MSILYGRHAGETIIIVGNSSSLNEQNLDLMDAFTTLGLNRILAFYEPTYYMAVDQSVMRDEHERINETTATRLFYPGLMNSKNRILCPGPWVSTGPMTGQADPRAKTGPIHICRGGGNSAYEAVQIAMRMGAVRIALAGVDMYWPPGHPSHCFGSGAAVGCKLPYPDKKIEDFALLKKQYARGGIEMCSVSPWDTPFRKVMGYTPLEDL</sequence>
<dbReference type="EMBL" id="MT144212">
    <property type="protein sequence ID" value="QJA50700.1"/>
    <property type="molecule type" value="Genomic_DNA"/>
</dbReference>
<evidence type="ECO:0000313" key="1">
    <source>
        <dbReference type="EMBL" id="QJA50700.1"/>
    </source>
</evidence>
<organism evidence="1">
    <name type="scientific">viral metagenome</name>
    <dbReference type="NCBI Taxonomy" id="1070528"/>
    <lineage>
        <taxon>unclassified sequences</taxon>
        <taxon>metagenomes</taxon>
        <taxon>organismal metagenomes</taxon>
    </lineage>
</organism>
<gene>
    <name evidence="1" type="ORF">TM448A01863_0006</name>
</gene>